<organism evidence="1 2">
    <name type="scientific">Kipferlia bialata</name>
    <dbReference type="NCBI Taxonomy" id="797122"/>
    <lineage>
        <taxon>Eukaryota</taxon>
        <taxon>Metamonada</taxon>
        <taxon>Carpediemonas-like organisms</taxon>
        <taxon>Kipferlia</taxon>
    </lineage>
</organism>
<dbReference type="EMBL" id="BDIP01007355">
    <property type="protein sequence ID" value="GIQ91225.1"/>
    <property type="molecule type" value="Genomic_DNA"/>
</dbReference>
<sequence>AEIASSLASLSLPEGSVLAVRSSGVLEDGTVSSAAGQFHTSLAVPSDPESVISNVLLCWARLGSMPLCISVICAIKSPCSSVCGLLAPFILIALIGLLDMAISNMVDMNSVTEGDLYPDSEPLSWSQSTLMFAPNSGTGVVSLSLSLSLSRDPTPHTHSLIQNAYVSFYIPPT</sequence>
<evidence type="ECO:0000313" key="2">
    <source>
        <dbReference type="Proteomes" id="UP000265618"/>
    </source>
</evidence>
<evidence type="ECO:0000313" key="1">
    <source>
        <dbReference type="EMBL" id="GIQ91225.1"/>
    </source>
</evidence>
<dbReference type="Gene3D" id="3.30.1490.20">
    <property type="entry name" value="ATP-grasp fold, A domain"/>
    <property type="match status" value="1"/>
</dbReference>
<gene>
    <name evidence="1" type="ORF">KIPB_014382</name>
</gene>
<comment type="caution">
    <text evidence="1">The sequence shown here is derived from an EMBL/GenBank/DDBJ whole genome shotgun (WGS) entry which is preliminary data.</text>
</comment>
<dbReference type="InterPro" id="IPR013815">
    <property type="entry name" value="ATP_grasp_subdomain_1"/>
</dbReference>
<dbReference type="Proteomes" id="UP000265618">
    <property type="component" value="Unassembled WGS sequence"/>
</dbReference>
<keyword evidence="2" id="KW-1185">Reference proteome</keyword>
<name>A0A9K3DBJ6_9EUKA</name>
<dbReference type="AlphaFoldDB" id="A0A9K3DBJ6"/>
<protein>
    <submittedName>
        <fullName evidence="1">Uncharacterized protein</fullName>
    </submittedName>
</protein>
<proteinExistence type="predicted"/>
<dbReference type="GO" id="GO:0005524">
    <property type="term" value="F:ATP binding"/>
    <property type="evidence" value="ECO:0007669"/>
    <property type="project" value="InterPro"/>
</dbReference>
<accession>A0A9K3DBJ6</accession>
<feature type="non-terminal residue" evidence="1">
    <location>
        <position position="1"/>
    </location>
</feature>
<reference evidence="1 2" key="1">
    <citation type="journal article" date="2018" name="PLoS ONE">
        <title>The draft genome of Kipferlia bialata reveals reductive genome evolution in fornicate parasites.</title>
        <authorList>
            <person name="Tanifuji G."/>
            <person name="Takabayashi S."/>
            <person name="Kume K."/>
            <person name="Takagi M."/>
            <person name="Nakayama T."/>
            <person name="Kamikawa R."/>
            <person name="Inagaki Y."/>
            <person name="Hashimoto T."/>
        </authorList>
    </citation>
    <scope>NUCLEOTIDE SEQUENCE [LARGE SCALE GENOMIC DNA]</scope>
    <source>
        <strain evidence="1">NY0173</strain>
    </source>
</reference>